<dbReference type="PANTHER" id="PTHR30349">
    <property type="entry name" value="PHAGE INTEGRASE-RELATED"/>
    <property type="match status" value="1"/>
</dbReference>
<sequence length="381" mass="42222">MANRKGQRRRFGTVRQLASGRWQARYRDPLSGEMKSAPHTFDTKTDADVWLITIEAEIIRGTYQAPDAGKVVFGPYADDWLKHRKLEDRTRERSESVIRLHIKPTFGAGTLAAITTPRVRAWRTALLEEGVGEPTVVKAYQLLRAILNTAVDDELIRRNPCRIKGADRYDVPERPVLTVAEVYAVADAIRPHHRVLVLLAAFTTLRFGELASLRRRDLDLTRAVVLVRRAQAELQNGTLADKAPKSAAGVRPVAFPAELVPELAHHLEHFAGAGQDGHLFQGPRGGLLRRSNFRDDWTAARAAAGVSADVHFHDLRHTGNTLASSAGASTRELMTRMGHSTTRAALIYQHMTSDRDQHIAGKLGEMIRQARKDSDPGPSGT</sequence>
<dbReference type="InterPro" id="IPR044068">
    <property type="entry name" value="CB"/>
</dbReference>
<comment type="caution">
    <text evidence="8">The sequence shown here is derived from an EMBL/GenBank/DDBJ whole genome shotgun (WGS) entry which is preliminary data.</text>
</comment>
<dbReference type="SUPFAM" id="SSF56349">
    <property type="entry name" value="DNA breaking-rejoining enzymes"/>
    <property type="match status" value="1"/>
</dbReference>
<evidence type="ECO:0000256" key="5">
    <source>
        <dbReference type="PROSITE-ProRule" id="PRU01248"/>
    </source>
</evidence>
<dbReference type="Gene3D" id="1.10.150.130">
    <property type="match status" value="1"/>
</dbReference>
<evidence type="ECO:0000259" key="6">
    <source>
        <dbReference type="PROSITE" id="PS51898"/>
    </source>
</evidence>
<evidence type="ECO:0000313" key="8">
    <source>
        <dbReference type="EMBL" id="MFF5922955.1"/>
    </source>
</evidence>
<evidence type="ECO:0000313" key="9">
    <source>
        <dbReference type="Proteomes" id="UP001602370"/>
    </source>
</evidence>
<gene>
    <name evidence="8" type="ORF">ACFY8C_32270</name>
</gene>
<dbReference type="Gene3D" id="1.10.443.10">
    <property type="entry name" value="Intergrase catalytic core"/>
    <property type="match status" value="1"/>
</dbReference>
<keyword evidence="2" id="KW-0229">DNA integration</keyword>
<evidence type="ECO:0000259" key="7">
    <source>
        <dbReference type="PROSITE" id="PS51900"/>
    </source>
</evidence>
<keyword evidence="9" id="KW-1185">Reference proteome</keyword>
<keyword evidence="3 5" id="KW-0238">DNA-binding</keyword>
<dbReference type="InterPro" id="IPR010998">
    <property type="entry name" value="Integrase_recombinase_N"/>
</dbReference>
<evidence type="ECO:0000256" key="1">
    <source>
        <dbReference type="ARBA" id="ARBA00008857"/>
    </source>
</evidence>
<dbReference type="PROSITE" id="PS51900">
    <property type="entry name" value="CB"/>
    <property type="match status" value="1"/>
</dbReference>
<dbReference type="Pfam" id="PF14659">
    <property type="entry name" value="Phage_int_SAM_3"/>
    <property type="match status" value="1"/>
</dbReference>
<dbReference type="CDD" id="cd01189">
    <property type="entry name" value="INT_ICEBs1_C_like"/>
    <property type="match status" value="1"/>
</dbReference>
<dbReference type="RefSeq" id="WP_388310414.1">
    <property type="nucleotide sequence ID" value="NZ_JBIBDZ010000012.1"/>
</dbReference>
<evidence type="ECO:0000256" key="2">
    <source>
        <dbReference type="ARBA" id="ARBA00022908"/>
    </source>
</evidence>
<dbReference type="EMBL" id="JBIBDZ010000012">
    <property type="protein sequence ID" value="MFF5922955.1"/>
    <property type="molecule type" value="Genomic_DNA"/>
</dbReference>
<dbReference type="Pfam" id="PF00589">
    <property type="entry name" value="Phage_integrase"/>
    <property type="match status" value="1"/>
</dbReference>
<feature type="domain" description="Core-binding (CB)" evidence="7">
    <location>
        <begin position="71"/>
        <end position="151"/>
    </location>
</feature>
<accession>A0ABW6Y008</accession>
<dbReference type="InterPro" id="IPR011010">
    <property type="entry name" value="DNA_brk_join_enz"/>
</dbReference>
<feature type="domain" description="Tyr recombinase" evidence="6">
    <location>
        <begin position="172"/>
        <end position="361"/>
    </location>
</feature>
<dbReference type="PROSITE" id="PS51898">
    <property type="entry name" value="TYR_RECOMBINASE"/>
    <property type="match status" value="1"/>
</dbReference>
<dbReference type="InterPro" id="IPR004107">
    <property type="entry name" value="Integrase_SAM-like_N"/>
</dbReference>
<dbReference type="Proteomes" id="UP001602370">
    <property type="component" value="Unassembled WGS sequence"/>
</dbReference>
<proteinExistence type="inferred from homology"/>
<reference evidence="8 9" key="1">
    <citation type="submission" date="2024-10" db="EMBL/GenBank/DDBJ databases">
        <title>The Natural Products Discovery Center: Release of the First 8490 Sequenced Strains for Exploring Actinobacteria Biosynthetic Diversity.</title>
        <authorList>
            <person name="Kalkreuter E."/>
            <person name="Kautsar S.A."/>
            <person name="Yang D."/>
            <person name="Bader C.D."/>
            <person name="Teijaro C.N."/>
            <person name="Fluegel L."/>
            <person name="Davis C.M."/>
            <person name="Simpson J.R."/>
            <person name="Lauterbach L."/>
            <person name="Steele A.D."/>
            <person name="Gui C."/>
            <person name="Meng S."/>
            <person name="Li G."/>
            <person name="Viehrig K."/>
            <person name="Ye F."/>
            <person name="Su P."/>
            <person name="Kiefer A.F."/>
            <person name="Nichols A."/>
            <person name="Cepeda A.J."/>
            <person name="Yan W."/>
            <person name="Fan B."/>
            <person name="Jiang Y."/>
            <person name="Adhikari A."/>
            <person name="Zheng C.-J."/>
            <person name="Schuster L."/>
            <person name="Cowan T.M."/>
            <person name="Smanski M.J."/>
            <person name="Chevrette M.G."/>
            <person name="De Carvalho L.P.S."/>
            <person name="Shen B."/>
        </authorList>
    </citation>
    <scope>NUCLEOTIDE SEQUENCE [LARGE SCALE GENOMIC DNA]</scope>
    <source>
        <strain evidence="8 9">NPDC012605</strain>
    </source>
</reference>
<dbReference type="InterPro" id="IPR058717">
    <property type="entry name" value="Phage_L5_Integrase_N"/>
</dbReference>
<protein>
    <submittedName>
        <fullName evidence="8">Tyrosine-type recombinase/integrase</fullName>
    </submittedName>
</protein>
<evidence type="ECO:0000256" key="4">
    <source>
        <dbReference type="ARBA" id="ARBA00023172"/>
    </source>
</evidence>
<dbReference type="Pfam" id="PF26003">
    <property type="entry name" value="Integrase_N_phage"/>
    <property type="match status" value="1"/>
</dbReference>
<dbReference type="PANTHER" id="PTHR30349:SF64">
    <property type="entry name" value="PROPHAGE INTEGRASE INTD-RELATED"/>
    <property type="match status" value="1"/>
</dbReference>
<dbReference type="InterPro" id="IPR002104">
    <property type="entry name" value="Integrase_catalytic"/>
</dbReference>
<dbReference type="InterPro" id="IPR013762">
    <property type="entry name" value="Integrase-like_cat_sf"/>
</dbReference>
<keyword evidence="4" id="KW-0233">DNA recombination</keyword>
<comment type="similarity">
    <text evidence="1">Belongs to the 'phage' integrase family.</text>
</comment>
<dbReference type="InterPro" id="IPR050090">
    <property type="entry name" value="Tyrosine_recombinase_XerCD"/>
</dbReference>
<organism evidence="8 9">
    <name type="scientific">Streptomyces flavochromogenes</name>
    <dbReference type="NCBI Taxonomy" id="68199"/>
    <lineage>
        <taxon>Bacteria</taxon>
        <taxon>Bacillati</taxon>
        <taxon>Actinomycetota</taxon>
        <taxon>Actinomycetes</taxon>
        <taxon>Kitasatosporales</taxon>
        <taxon>Streptomycetaceae</taxon>
        <taxon>Streptomyces</taxon>
    </lineage>
</organism>
<name>A0ABW6Y008_9ACTN</name>
<evidence type="ECO:0000256" key="3">
    <source>
        <dbReference type="ARBA" id="ARBA00023125"/>
    </source>
</evidence>